<feature type="transmembrane region" description="Helical" evidence="10">
    <location>
        <begin position="57"/>
        <end position="74"/>
    </location>
</feature>
<dbReference type="Gene3D" id="3.40.50.300">
    <property type="entry name" value="P-loop containing nucleotide triphosphate hydrolases"/>
    <property type="match status" value="1"/>
</dbReference>
<evidence type="ECO:0000259" key="11">
    <source>
        <dbReference type="PROSITE" id="PS50893"/>
    </source>
</evidence>
<dbReference type="AlphaFoldDB" id="L1MB68"/>
<keyword evidence="6" id="KW-1278">Translocase</keyword>
<dbReference type="SUPFAM" id="SSF90123">
    <property type="entry name" value="ABC transporter transmembrane region"/>
    <property type="match status" value="1"/>
</dbReference>
<dbReference type="InterPro" id="IPR039421">
    <property type="entry name" value="Type_1_exporter"/>
</dbReference>
<dbReference type="InterPro" id="IPR011527">
    <property type="entry name" value="ABC1_TM_dom"/>
</dbReference>
<dbReference type="PATRIC" id="fig|1035195.3.peg.1940"/>
<evidence type="ECO:0000256" key="6">
    <source>
        <dbReference type="ARBA" id="ARBA00022967"/>
    </source>
</evidence>
<protein>
    <submittedName>
        <fullName evidence="13">ABC transporter, ATP-binding protein</fullName>
    </submittedName>
</protein>
<comment type="subcellular location">
    <subcellularLocation>
        <location evidence="1">Cell inner membrane</location>
        <topology evidence="1">Multi-pass membrane protein</topology>
    </subcellularLocation>
</comment>
<feature type="domain" description="ABC transmembrane type-1" evidence="12">
    <location>
        <begin position="27"/>
        <end position="300"/>
    </location>
</feature>
<dbReference type="OrthoDB" id="9806127at2"/>
<dbReference type="Proteomes" id="UP000010445">
    <property type="component" value="Unassembled WGS sequence"/>
</dbReference>
<dbReference type="PROSITE" id="PS00211">
    <property type="entry name" value="ABC_TRANSPORTER_1"/>
    <property type="match status" value="1"/>
</dbReference>
<keyword evidence="14" id="KW-1185">Reference proteome</keyword>
<feature type="transmembrane region" description="Helical" evidence="10">
    <location>
        <begin position="160"/>
        <end position="177"/>
    </location>
</feature>
<comment type="similarity">
    <text evidence="9">Belongs to the ABC transporter superfamily. Siderophore-Fe(3+) uptake transporter (SIUT) (TC 3.A.1.21) family.</text>
</comment>
<feature type="transmembrane region" description="Helical" evidence="10">
    <location>
        <begin position="271"/>
        <end position="296"/>
    </location>
</feature>
<evidence type="ECO:0000256" key="2">
    <source>
        <dbReference type="ARBA" id="ARBA00022519"/>
    </source>
</evidence>
<proteinExistence type="inferred from homology"/>
<evidence type="ECO:0000259" key="12">
    <source>
        <dbReference type="PROSITE" id="PS50929"/>
    </source>
</evidence>
<feature type="transmembrane region" description="Helical" evidence="10">
    <location>
        <begin position="129"/>
        <end position="154"/>
    </location>
</feature>
<evidence type="ECO:0000313" key="14">
    <source>
        <dbReference type="Proteomes" id="UP000010445"/>
    </source>
</evidence>
<keyword evidence="8 10" id="KW-0472">Membrane</keyword>
<dbReference type="InterPro" id="IPR003439">
    <property type="entry name" value="ABC_transporter-like_ATP-bd"/>
</dbReference>
<dbReference type="eggNOG" id="COG1132">
    <property type="taxonomic scope" value="Bacteria"/>
</dbReference>
<dbReference type="InterPro" id="IPR003593">
    <property type="entry name" value="AAA+_ATPase"/>
</dbReference>
<dbReference type="SMART" id="SM00382">
    <property type="entry name" value="AAA"/>
    <property type="match status" value="1"/>
</dbReference>
<dbReference type="GO" id="GO:0140359">
    <property type="term" value="F:ABC-type transporter activity"/>
    <property type="evidence" value="ECO:0007669"/>
    <property type="project" value="InterPro"/>
</dbReference>
<dbReference type="EMBL" id="AMEM01000037">
    <property type="protein sequence ID" value="EKX88493.1"/>
    <property type="molecule type" value="Genomic_DNA"/>
</dbReference>
<dbReference type="PANTHER" id="PTHR24221">
    <property type="entry name" value="ATP-BINDING CASSETTE SUB-FAMILY B"/>
    <property type="match status" value="1"/>
</dbReference>
<keyword evidence="2" id="KW-1003">Cell membrane</keyword>
<evidence type="ECO:0000256" key="9">
    <source>
        <dbReference type="ARBA" id="ARBA00023455"/>
    </source>
</evidence>
<reference evidence="13 14" key="1">
    <citation type="submission" date="2012-05" db="EMBL/GenBank/DDBJ databases">
        <authorList>
            <person name="Weinstock G."/>
            <person name="Sodergren E."/>
            <person name="Lobos E.A."/>
            <person name="Fulton L."/>
            <person name="Fulton R."/>
            <person name="Courtney L."/>
            <person name="Fronick C."/>
            <person name="O'Laughlin M."/>
            <person name="Godfrey J."/>
            <person name="Wilson R.M."/>
            <person name="Miner T."/>
            <person name="Farmer C."/>
            <person name="Delehaunty K."/>
            <person name="Cordes M."/>
            <person name="Minx P."/>
            <person name="Tomlinson C."/>
            <person name="Chen J."/>
            <person name="Wollam A."/>
            <person name="Pepin K.H."/>
            <person name="Bhonagiri V."/>
            <person name="Zhang X."/>
            <person name="Suruliraj S."/>
            <person name="Warren W."/>
            <person name="Mitreva M."/>
            <person name="Mardis E.R."/>
            <person name="Wilson R.K."/>
        </authorList>
    </citation>
    <scope>NUCLEOTIDE SEQUENCE [LARGE SCALE GENOMIC DNA]</scope>
    <source>
        <strain evidence="13 14">F0235</strain>
    </source>
</reference>
<accession>L1MB68</accession>
<keyword evidence="3 10" id="KW-0812">Transmembrane</keyword>
<dbReference type="PROSITE" id="PS50929">
    <property type="entry name" value="ABC_TM1F"/>
    <property type="match status" value="1"/>
</dbReference>
<dbReference type="PROSITE" id="PS50893">
    <property type="entry name" value="ABC_TRANSPORTER_2"/>
    <property type="match status" value="1"/>
</dbReference>
<gene>
    <name evidence="13" type="ORF">HMPREF9997_02164</name>
</gene>
<dbReference type="PANTHER" id="PTHR24221:SF654">
    <property type="entry name" value="ATP-BINDING CASSETTE SUB-FAMILY B MEMBER 6"/>
    <property type="match status" value="1"/>
</dbReference>
<keyword evidence="4" id="KW-0547">Nucleotide-binding</keyword>
<dbReference type="GO" id="GO:0005524">
    <property type="term" value="F:ATP binding"/>
    <property type="evidence" value="ECO:0007669"/>
    <property type="project" value="UniProtKB-KW"/>
</dbReference>
<evidence type="ECO:0000256" key="3">
    <source>
        <dbReference type="ARBA" id="ARBA00022692"/>
    </source>
</evidence>
<evidence type="ECO:0000256" key="4">
    <source>
        <dbReference type="ARBA" id="ARBA00022741"/>
    </source>
</evidence>
<feature type="transmembrane region" description="Helical" evidence="10">
    <location>
        <begin position="243"/>
        <end position="265"/>
    </location>
</feature>
<dbReference type="Pfam" id="PF00005">
    <property type="entry name" value="ABC_tran"/>
    <property type="match status" value="1"/>
</dbReference>
<keyword evidence="2" id="KW-0997">Cell inner membrane</keyword>
<sequence length="570" mass="60214">MLFDAPSNLAAITGPEATRDRISFFTLSVVSTAVQAGAIMTLIPLFEGLFSDNPASAIRWVGMLVGLVALGWGIDHISHRIGFSLGCRILKTVETSGVASIRGMDISQLHSESASKLSKLLSTAGAESLSALAHLMFPLIQGVLITPLLSIFLLTISWKLALVALVTGVLLTLALVGSQRLIARSEAAYDDATRELNDATLEFAWAQPTLRTAGVSRSALDDVLRGSRQRGLRLLLWQIPGETLFSIASQLGLLAFALVTGMLYLNSDISGATAAALIIVLLRIIEASGALSLLATPMSSMERTFKDIRALVDAADTSGSIPPTGTSSEAVDVQVSDVTYHYPDTTVGINSINLALPAGSITVVVGESGSGKSTLLDVLAGLRQHNTGSIAFNGTVLDAPNRLAHTSVMFQATELRQGTLRDNVTAADANADLDSIADQVQLVDILDKLPHGWDSTVGEGGSTLSGGERQRVGLARALAKNTGLLLVDEATSALDATNEQAIVEALGRLRGHRTMVIVTHRPALVSIADTVVVLKDGAIAENGTVSELIDKGGLFTHLWHRWQDVEQWTV</sequence>
<evidence type="ECO:0000256" key="7">
    <source>
        <dbReference type="ARBA" id="ARBA00022989"/>
    </source>
</evidence>
<evidence type="ECO:0000256" key="10">
    <source>
        <dbReference type="SAM" id="Phobius"/>
    </source>
</evidence>
<dbReference type="InterPro" id="IPR017871">
    <property type="entry name" value="ABC_transporter-like_CS"/>
</dbReference>
<feature type="domain" description="ABC transporter" evidence="11">
    <location>
        <begin position="333"/>
        <end position="561"/>
    </location>
</feature>
<name>L1MB68_9CORY</name>
<dbReference type="SUPFAM" id="SSF52540">
    <property type="entry name" value="P-loop containing nucleoside triphosphate hydrolases"/>
    <property type="match status" value="1"/>
</dbReference>
<dbReference type="GO" id="GO:0005886">
    <property type="term" value="C:plasma membrane"/>
    <property type="evidence" value="ECO:0007669"/>
    <property type="project" value="UniProtKB-SubCell"/>
</dbReference>
<dbReference type="RefSeq" id="WP_006061588.1">
    <property type="nucleotide sequence ID" value="NZ_KB290820.1"/>
</dbReference>
<dbReference type="HOGENOM" id="CLU_000604_84_9_11"/>
<evidence type="ECO:0000256" key="5">
    <source>
        <dbReference type="ARBA" id="ARBA00022840"/>
    </source>
</evidence>
<dbReference type="Gene3D" id="1.20.1560.10">
    <property type="entry name" value="ABC transporter type 1, transmembrane domain"/>
    <property type="match status" value="1"/>
</dbReference>
<dbReference type="STRING" id="1035195.HMPREF9997_02164"/>
<evidence type="ECO:0000313" key="13">
    <source>
        <dbReference type="EMBL" id="EKX88493.1"/>
    </source>
</evidence>
<keyword evidence="7 10" id="KW-1133">Transmembrane helix</keyword>
<keyword evidence="5 13" id="KW-0067">ATP-binding</keyword>
<dbReference type="InterPro" id="IPR027417">
    <property type="entry name" value="P-loop_NTPase"/>
</dbReference>
<dbReference type="GO" id="GO:0016887">
    <property type="term" value="F:ATP hydrolysis activity"/>
    <property type="evidence" value="ECO:0007669"/>
    <property type="project" value="InterPro"/>
</dbReference>
<feature type="transmembrane region" description="Helical" evidence="10">
    <location>
        <begin position="24"/>
        <end position="45"/>
    </location>
</feature>
<evidence type="ECO:0000256" key="1">
    <source>
        <dbReference type="ARBA" id="ARBA00004429"/>
    </source>
</evidence>
<organism evidence="13 14">
    <name type="scientific">Corynebacterium durum F0235</name>
    <dbReference type="NCBI Taxonomy" id="1035195"/>
    <lineage>
        <taxon>Bacteria</taxon>
        <taxon>Bacillati</taxon>
        <taxon>Actinomycetota</taxon>
        <taxon>Actinomycetes</taxon>
        <taxon>Mycobacteriales</taxon>
        <taxon>Corynebacteriaceae</taxon>
        <taxon>Corynebacterium</taxon>
    </lineage>
</organism>
<evidence type="ECO:0000256" key="8">
    <source>
        <dbReference type="ARBA" id="ARBA00023136"/>
    </source>
</evidence>
<dbReference type="InterPro" id="IPR036640">
    <property type="entry name" value="ABC1_TM_sf"/>
</dbReference>
<comment type="caution">
    <text evidence="13">The sequence shown here is derived from an EMBL/GenBank/DDBJ whole genome shotgun (WGS) entry which is preliminary data.</text>
</comment>